<name>A0ACA8DZW0_9GAMM</name>
<reference evidence="1" key="1">
    <citation type="submission" date="2015-03" db="EMBL/GenBank/DDBJ databases">
        <authorList>
            <person name="Xie B.-B."/>
            <person name="Rong J.-C."/>
            <person name="Qin Q.-L."/>
            <person name="Zhang Y.-Z."/>
        </authorList>
    </citation>
    <scope>NUCLEOTIDE SEQUENCE</scope>
    <source>
        <strain evidence="1">DSM 14585</strain>
    </source>
</reference>
<evidence type="ECO:0000313" key="2">
    <source>
        <dbReference type="Proteomes" id="UP000217277"/>
    </source>
</evidence>
<gene>
    <name evidence="1" type="ORF">PAGA_a3316</name>
</gene>
<proteinExistence type="predicted"/>
<keyword evidence="2" id="KW-1185">Reference proteome</keyword>
<sequence length="46" mass="5106">MVFTAISIVIRLFMAYYLGILNNLASSKFNTNAISTAWQTFCSIIG</sequence>
<dbReference type="Proteomes" id="UP000217277">
    <property type="component" value="Chromosome I"/>
</dbReference>
<evidence type="ECO:0000313" key="1">
    <source>
        <dbReference type="EMBL" id="ATC83473.1"/>
    </source>
</evidence>
<organism evidence="1 2">
    <name type="scientific">Pseudoalteromonas agarivorans DSM 14585</name>
    <dbReference type="NCBI Taxonomy" id="1312369"/>
    <lineage>
        <taxon>Bacteria</taxon>
        <taxon>Pseudomonadati</taxon>
        <taxon>Pseudomonadota</taxon>
        <taxon>Gammaproteobacteria</taxon>
        <taxon>Alteromonadales</taxon>
        <taxon>Pseudoalteromonadaceae</taxon>
        <taxon>Pseudoalteromonas</taxon>
    </lineage>
</organism>
<dbReference type="EMBL" id="CP011011">
    <property type="protein sequence ID" value="ATC83473.1"/>
    <property type="molecule type" value="Genomic_DNA"/>
</dbReference>
<protein>
    <submittedName>
        <fullName evidence="1">Uncharacterized protein</fullName>
    </submittedName>
</protein>
<accession>A0ACA8DZW0</accession>